<feature type="domain" description="ABC transporter" evidence="6">
    <location>
        <begin position="4"/>
        <end position="223"/>
    </location>
</feature>
<keyword evidence="8" id="KW-1185">Reference proteome</keyword>
<comment type="function">
    <text evidence="5">Part of the ABC transporter complex HmuTUV involved in hemin import. Responsible for energy coupling to the transport system.</text>
</comment>
<dbReference type="RefSeq" id="WP_338504343.1">
    <property type="nucleotide sequence ID" value="NZ_CP145607.1"/>
</dbReference>
<dbReference type="Gene3D" id="3.40.50.300">
    <property type="entry name" value="P-loop containing nucleotide triphosphate hydrolases"/>
    <property type="match status" value="1"/>
</dbReference>
<dbReference type="PANTHER" id="PTHR42794:SF1">
    <property type="entry name" value="HEMIN IMPORT ATP-BINDING PROTEIN HMUV"/>
    <property type="match status" value="1"/>
</dbReference>
<organism evidence="7 8">
    <name type="scientific">Sphingomonas kaistensis</name>
    <dbReference type="NCBI Taxonomy" id="298708"/>
    <lineage>
        <taxon>Bacteria</taxon>
        <taxon>Pseudomonadati</taxon>
        <taxon>Pseudomonadota</taxon>
        <taxon>Alphaproteobacteria</taxon>
        <taxon>Sphingomonadales</taxon>
        <taxon>Sphingomonadaceae</taxon>
        <taxon>Sphingomonas</taxon>
    </lineage>
</organism>
<dbReference type="Proteomes" id="UP001382935">
    <property type="component" value="Chromosome"/>
</dbReference>
<name>A0ABZ2G3V4_9SPHN</name>
<keyword evidence="2" id="KW-0547">Nucleotide-binding</keyword>
<evidence type="ECO:0000259" key="6">
    <source>
        <dbReference type="PROSITE" id="PS50893"/>
    </source>
</evidence>
<evidence type="ECO:0000256" key="3">
    <source>
        <dbReference type="ARBA" id="ARBA00022840"/>
    </source>
</evidence>
<protein>
    <submittedName>
        <fullName evidence="7">ABC transporter ATP-binding protein</fullName>
    </submittedName>
</protein>
<accession>A0ABZ2G3V4</accession>
<proteinExistence type="predicted"/>
<evidence type="ECO:0000256" key="5">
    <source>
        <dbReference type="ARBA" id="ARBA00037066"/>
    </source>
</evidence>
<dbReference type="PANTHER" id="PTHR42794">
    <property type="entry name" value="HEMIN IMPORT ATP-BINDING PROTEIN HMUV"/>
    <property type="match status" value="1"/>
</dbReference>
<dbReference type="InterPro" id="IPR003439">
    <property type="entry name" value="ABC_transporter-like_ATP-bd"/>
</dbReference>
<evidence type="ECO:0000313" key="7">
    <source>
        <dbReference type="EMBL" id="WWM71059.1"/>
    </source>
</evidence>
<evidence type="ECO:0000256" key="1">
    <source>
        <dbReference type="ARBA" id="ARBA00022448"/>
    </source>
</evidence>
<dbReference type="InterPro" id="IPR027417">
    <property type="entry name" value="P-loop_NTPase"/>
</dbReference>
<keyword evidence="3 7" id="KW-0067">ATP-binding</keyword>
<dbReference type="Pfam" id="PF00005">
    <property type="entry name" value="ABC_tran"/>
    <property type="match status" value="1"/>
</dbReference>
<reference evidence="7 8" key="1">
    <citation type="submission" date="2024-02" db="EMBL/GenBank/DDBJ databases">
        <title>Full genome sequence of Sphingomonas kaistensis.</title>
        <authorList>
            <person name="Poletto B.L."/>
            <person name="Silva G."/>
            <person name="Galante D."/>
            <person name="Campos K.R."/>
            <person name="Santos M.B.N."/>
            <person name="Sacchi C.T."/>
        </authorList>
    </citation>
    <scope>NUCLEOTIDE SEQUENCE [LARGE SCALE GENOMIC DNA]</scope>
    <source>
        <strain evidence="7 8">MA4R</strain>
    </source>
</reference>
<evidence type="ECO:0000256" key="2">
    <source>
        <dbReference type="ARBA" id="ARBA00022741"/>
    </source>
</evidence>
<dbReference type="PROSITE" id="PS50893">
    <property type="entry name" value="ABC_TRANSPORTER_2"/>
    <property type="match status" value="1"/>
</dbReference>
<evidence type="ECO:0000313" key="8">
    <source>
        <dbReference type="Proteomes" id="UP001382935"/>
    </source>
</evidence>
<dbReference type="InterPro" id="IPR003593">
    <property type="entry name" value="AAA+_ATPase"/>
</dbReference>
<keyword evidence="4" id="KW-1278">Translocase</keyword>
<dbReference type="GO" id="GO:0005524">
    <property type="term" value="F:ATP binding"/>
    <property type="evidence" value="ECO:0007669"/>
    <property type="project" value="UniProtKB-KW"/>
</dbReference>
<dbReference type="EMBL" id="CP145607">
    <property type="protein sequence ID" value="WWM71059.1"/>
    <property type="molecule type" value="Genomic_DNA"/>
</dbReference>
<sequence length="241" mass="26049">MTPLLSAEVAAPPRLQAMRLEILAGEKIALIGPNGSGKTTLLRALAGIDDDASSVYIQGESLTLVPPARRAKLLAFLPASRDVRWPIPVRDVVALGLAKPDPARVDQLLKRLRLTDLAERPIDRLSTGERARALLARALADRPRLLLLDEPLSNLDPAWALRTLDLLDGIASEGCGIALALHDLSLIGRFDRVWMLDHGRLVADLPPAKLLASPEFASVFEVEPASTGWALRPSADRRSSP</sequence>
<dbReference type="SMART" id="SM00382">
    <property type="entry name" value="AAA"/>
    <property type="match status" value="1"/>
</dbReference>
<evidence type="ECO:0000256" key="4">
    <source>
        <dbReference type="ARBA" id="ARBA00022967"/>
    </source>
</evidence>
<gene>
    <name evidence="7" type="ORF">V6R86_10320</name>
</gene>
<keyword evidence="1" id="KW-0813">Transport</keyword>
<dbReference type="SUPFAM" id="SSF52540">
    <property type="entry name" value="P-loop containing nucleoside triphosphate hydrolases"/>
    <property type="match status" value="1"/>
</dbReference>